<dbReference type="InterPro" id="IPR014352">
    <property type="entry name" value="FERM/acyl-CoA-bd_prot_sf"/>
</dbReference>
<dbReference type="SMART" id="SM00295">
    <property type="entry name" value="B41"/>
    <property type="match status" value="1"/>
</dbReference>
<dbReference type="Gene3D" id="2.30.29.30">
    <property type="entry name" value="Pleckstrin-homology domain (PH domain)/Phosphotyrosine-binding domain (PTB)"/>
    <property type="match status" value="1"/>
</dbReference>
<evidence type="ECO:0000313" key="2">
    <source>
        <dbReference type="Ensembl" id="ENSAMXP00000051888.1"/>
    </source>
</evidence>
<protein>
    <submittedName>
        <fullName evidence="2">FERM domain containing 7</fullName>
    </submittedName>
</protein>
<dbReference type="PROSITE" id="PS50057">
    <property type="entry name" value="FERM_3"/>
    <property type="match status" value="1"/>
</dbReference>
<dbReference type="OrthoDB" id="9990815at2759"/>
<accession>A0A3B1KBR0</accession>
<dbReference type="InterPro" id="IPR029071">
    <property type="entry name" value="Ubiquitin-like_domsf"/>
</dbReference>
<evidence type="ECO:0000259" key="1">
    <source>
        <dbReference type="PROSITE" id="PS50057"/>
    </source>
</evidence>
<reference evidence="3" key="1">
    <citation type="submission" date="2013-03" db="EMBL/GenBank/DDBJ databases">
        <authorList>
            <person name="Jeffery W."/>
            <person name="Warren W."/>
            <person name="Wilson R.K."/>
        </authorList>
    </citation>
    <scope>NUCLEOTIDE SEQUENCE</scope>
    <source>
        <strain evidence="3">female</strain>
    </source>
</reference>
<dbReference type="PRINTS" id="PR00935">
    <property type="entry name" value="BAND41"/>
</dbReference>
<dbReference type="PANTHER" id="PTHR45858:SF1">
    <property type="entry name" value="FERM DOMAIN-CONTAINING PROTEIN 7"/>
    <property type="match status" value="1"/>
</dbReference>
<dbReference type="PANTHER" id="PTHR45858">
    <property type="entry name" value="FERM DOMAIN CONTAINING PROTEIN"/>
    <property type="match status" value="1"/>
</dbReference>
<dbReference type="SUPFAM" id="SSF54236">
    <property type="entry name" value="Ubiquitin-like"/>
    <property type="match status" value="1"/>
</dbReference>
<sequence length="287" mass="33394">TSSLKNVFQKILGCDFFNKVCGHLKLLEKEYFGLEFRHHNGSYVWLELLKPLAKQIKREYVSAANLMLLFYRYLFALQIKQDLSNGSLTCNDNSAALLVSHILQAEIGDYDEELDAHHLENKQYVPNQEYLDHKIIRFHKKHRGHTPAQSDVHLLEVARKLDMYGIRPHPAHDGEGMRINLAVTHMGVLVFQGNTKINTFSWAKIRKLSFKRRHFLIKLHTEAGVSTELCQAVLFTMASRDICKTFWKMCVEYHAFFRLAEEPKPQQKSLLSSKGSSFRYRYSKGYQ</sequence>
<dbReference type="Gene3D" id="3.10.20.90">
    <property type="entry name" value="Phosphatidylinositol 3-kinase Catalytic Subunit, Chain A, domain 1"/>
    <property type="match status" value="1"/>
</dbReference>
<dbReference type="InterPro" id="IPR035963">
    <property type="entry name" value="FERM_2"/>
</dbReference>
<dbReference type="SUPFAM" id="SSF47031">
    <property type="entry name" value="Second domain of FERM"/>
    <property type="match status" value="1"/>
</dbReference>
<reference evidence="3" key="2">
    <citation type="journal article" date="2014" name="Nat. Commun.">
        <title>The cavefish genome reveals candidate genes for eye loss.</title>
        <authorList>
            <person name="McGaugh S.E."/>
            <person name="Gross J.B."/>
            <person name="Aken B."/>
            <person name="Blin M."/>
            <person name="Borowsky R."/>
            <person name="Chalopin D."/>
            <person name="Hinaux H."/>
            <person name="Jeffery W.R."/>
            <person name="Keene A."/>
            <person name="Ma L."/>
            <person name="Minx P."/>
            <person name="Murphy D."/>
            <person name="O'Quin K.E."/>
            <person name="Retaux S."/>
            <person name="Rohner N."/>
            <person name="Searle S.M."/>
            <person name="Stahl B.A."/>
            <person name="Tabin C."/>
            <person name="Volff J.N."/>
            <person name="Yoshizawa M."/>
            <person name="Warren W.C."/>
        </authorList>
    </citation>
    <scope>NUCLEOTIDE SEQUENCE [LARGE SCALE GENOMIC DNA]</scope>
    <source>
        <strain evidence="3">female</strain>
    </source>
</reference>
<dbReference type="InterPro" id="IPR019748">
    <property type="entry name" value="FERM_central"/>
</dbReference>
<feature type="domain" description="FERM" evidence="1">
    <location>
        <begin position="1"/>
        <end position="261"/>
    </location>
</feature>
<dbReference type="Gene3D" id="1.20.80.10">
    <property type="match status" value="1"/>
</dbReference>
<dbReference type="Bgee" id="ENSAMXG00000029348">
    <property type="expression patterns" value="Expressed in brain and 2 other cell types or tissues"/>
</dbReference>
<evidence type="ECO:0000313" key="3">
    <source>
        <dbReference type="Proteomes" id="UP000018467"/>
    </source>
</evidence>
<reference evidence="2" key="3">
    <citation type="submission" date="2025-08" db="UniProtKB">
        <authorList>
            <consortium name="Ensembl"/>
        </authorList>
    </citation>
    <scope>IDENTIFICATION</scope>
</reference>
<dbReference type="SMART" id="SM01196">
    <property type="entry name" value="FERM_C"/>
    <property type="match status" value="1"/>
</dbReference>
<dbReference type="Pfam" id="PF09380">
    <property type="entry name" value="FERM_C"/>
    <property type="match status" value="1"/>
</dbReference>
<dbReference type="GeneTree" id="ENSGT00940000158972"/>
<dbReference type="InterPro" id="IPR011993">
    <property type="entry name" value="PH-like_dom_sf"/>
</dbReference>
<name>A0A3B1KBR0_ASTMX</name>
<dbReference type="InterPro" id="IPR019749">
    <property type="entry name" value="Band_41_domain"/>
</dbReference>
<keyword evidence="3" id="KW-1185">Reference proteome</keyword>
<dbReference type="Pfam" id="PF00373">
    <property type="entry name" value="FERM_M"/>
    <property type="match status" value="1"/>
</dbReference>
<dbReference type="GO" id="GO:0005085">
    <property type="term" value="F:guanyl-nucleotide exchange factor activity"/>
    <property type="evidence" value="ECO:0007669"/>
    <property type="project" value="TreeGrafter"/>
</dbReference>
<dbReference type="Pfam" id="PF09379">
    <property type="entry name" value="FERM_N"/>
    <property type="match status" value="1"/>
</dbReference>
<dbReference type="CDD" id="cd14473">
    <property type="entry name" value="FERM_B-lobe"/>
    <property type="match status" value="1"/>
</dbReference>
<organism evidence="2 3">
    <name type="scientific">Astyanax mexicanus</name>
    <name type="common">Blind cave fish</name>
    <name type="synonym">Astyanax fasciatus mexicanus</name>
    <dbReference type="NCBI Taxonomy" id="7994"/>
    <lineage>
        <taxon>Eukaryota</taxon>
        <taxon>Metazoa</taxon>
        <taxon>Chordata</taxon>
        <taxon>Craniata</taxon>
        <taxon>Vertebrata</taxon>
        <taxon>Euteleostomi</taxon>
        <taxon>Actinopterygii</taxon>
        <taxon>Neopterygii</taxon>
        <taxon>Teleostei</taxon>
        <taxon>Ostariophysi</taxon>
        <taxon>Characiformes</taxon>
        <taxon>Characoidei</taxon>
        <taxon>Acestrorhamphidae</taxon>
        <taxon>Acestrorhamphinae</taxon>
        <taxon>Astyanax</taxon>
    </lineage>
</organism>
<dbReference type="InterPro" id="IPR000299">
    <property type="entry name" value="FERM_domain"/>
</dbReference>
<proteinExistence type="predicted"/>
<dbReference type="FunFam" id="1.20.80.10:FF:000005">
    <property type="entry name" value="FERM, RhoGEF and pleckstrin domain-containing protein 1"/>
    <property type="match status" value="1"/>
</dbReference>
<dbReference type="CDD" id="cd13193">
    <property type="entry name" value="FERM_C_FARP1-like"/>
    <property type="match status" value="1"/>
</dbReference>
<dbReference type="Ensembl" id="ENSAMXT00000057941.1">
    <property type="protein sequence ID" value="ENSAMXP00000051888.1"/>
    <property type="gene ID" value="ENSAMXG00000029348.1"/>
</dbReference>
<dbReference type="InterPro" id="IPR018980">
    <property type="entry name" value="FERM_PH-like_C"/>
</dbReference>
<dbReference type="InterPro" id="IPR041788">
    <property type="entry name" value="FARP1/FARP2/FRMD7_FERM_C"/>
</dbReference>
<dbReference type="InterPro" id="IPR051835">
    <property type="entry name" value="RAC1-GEF"/>
</dbReference>
<dbReference type="InterPro" id="IPR018979">
    <property type="entry name" value="FERM_N"/>
</dbReference>
<dbReference type="Proteomes" id="UP000018467">
    <property type="component" value="Unassembled WGS sequence"/>
</dbReference>
<dbReference type="AlphaFoldDB" id="A0A3B1KBR0"/>
<dbReference type="FunFam" id="2.30.29.30:FF:000002">
    <property type="entry name" value="Band 4.1-like protein 5 isoform 1"/>
    <property type="match status" value="1"/>
</dbReference>
<reference evidence="2" key="4">
    <citation type="submission" date="2025-09" db="UniProtKB">
        <authorList>
            <consortium name="Ensembl"/>
        </authorList>
    </citation>
    <scope>IDENTIFICATION</scope>
</reference>
<dbReference type="SUPFAM" id="SSF50729">
    <property type="entry name" value="PH domain-like"/>
    <property type="match status" value="1"/>
</dbReference>